<sequence length="110" mass="12583">MEGRVQFHLLQMGTSTGSKNRKVCWSVNFKGKPALLYYRYYSIPITTLDFSSLYPFIMIAHKLCYTTLLKKGSAEKLGLSLEDFIKTPKGEELCEEGPEILENLLSARKR</sequence>
<dbReference type="InterPro" id="IPR043502">
    <property type="entry name" value="DNA/RNA_pol_sf"/>
</dbReference>
<dbReference type="Proteomes" id="UP001221898">
    <property type="component" value="Unassembled WGS sequence"/>
</dbReference>
<dbReference type="InterPro" id="IPR050240">
    <property type="entry name" value="DNA_pol_type-B"/>
</dbReference>
<dbReference type="GO" id="GO:0000166">
    <property type="term" value="F:nucleotide binding"/>
    <property type="evidence" value="ECO:0007669"/>
    <property type="project" value="InterPro"/>
</dbReference>
<feature type="domain" description="DNA-directed DNA polymerase family B multifunctional" evidence="7">
    <location>
        <begin position="40"/>
        <end position="109"/>
    </location>
</feature>
<evidence type="ECO:0000256" key="3">
    <source>
        <dbReference type="ARBA" id="ARBA00022695"/>
    </source>
</evidence>
<dbReference type="GO" id="GO:0003677">
    <property type="term" value="F:DNA binding"/>
    <property type="evidence" value="ECO:0007669"/>
    <property type="project" value="UniProtKB-KW"/>
</dbReference>
<dbReference type="PANTHER" id="PTHR10322">
    <property type="entry name" value="DNA POLYMERASE CATALYTIC SUBUNIT"/>
    <property type="match status" value="1"/>
</dbReference>
<gene>
    <name evidence="8" type="ORF">AAFF_G00365840</name>
</gene>
<evidence type="ECO:0000256" key="5">
    <source>
        <dbReference type="ARBA" id="ARBA00023125"/>
    </source>
</evidence>
<dbReference type="Pfam" id="PF00136">
    <property type="entry name" value="DNA_pol_B"/>
    <property type="match status" value="1"/>
</dbReference>
<dbReference type="InterPro" id="IPR006134">
    <property type="entry name" value="DNA-dir_DNA_pol_B_multi_dom"/>
</dbReference>
<dbReference type="PANTHER" id="PTHR10322:SF23">
    <property type="entry name" value="DNA POLYMERASE DELTA CATALYTIC SUBUNIT"/>
    <property type="match status" value="1"/>
</dbReference>
<evidence type="ECO:0000313" key="9">
    <source>
        <dbReference type="Proteomes" id="UP001221898"/>
    </source>
</evidence>
<dbReference type="GO" id="GO:0006297">
    <property type="term" value="P:nucleotide-excision repair, DNA gap filling"/>
    <property type="evidence" value="ECO:0007669"/>
    <property type="project" value="TreeGrafter"/>
</dbReference>
<dbReference type="Gene3D" id="3.90.1600.10">
    <property type="entry name" value="Palm domain of DNA polymerase"/>
    <property type="match status" value="1"/>
</dbReference>
<dbReference type="GO" id="GO:0003887">
    <property type="term" value="F:DNA-directed DNA polymerase activity"/>
    <property type="evidence" value="ECO:0007669"/>
    <property type="project" value="UniProtKB-KW"/>
</dbReference>
<comment type="catalytic activity">
    <reaction evidence="6">
        <text>DNA(n) + a 2'-deoxyribonucleoside 5'-triphosphate = DNA(n+1) + diphosphate</text>
        <dbReference type="Rhea" id="RHEA:22508"/>
        <dbReference type="Rhea" id="RHEA-COMP:17339"/>
        <dbReference type="Rhea" id="RHEA-COMP:17340"/>
        <dbReference type="ChEBI" id="CHEBI:33019"/>
        <dbReference type="ChEBI" id="CHEBI:61560"/>
        <dbReference type="ChEBI" id="CHEBI:173112"/>
        <dbReference type="EC" id="2.7.7.7"/>
    </reaction>
</comment>
<dbReference type="GO" id="GO:0008296">
    <property type="term" value="F:3'-5'-DNA exonuclease activity"/>
    <property type="evidence" value="ECO:0007669"/>
    <property type="project" value="TreeGrafter"/>
</dbReference>
<evidence type="ECO:0000313" key="8">
    <source>
        <dbReference type="EMBL" id="KAJ8402501.1"/>
    </source>
</evidence>
<dbReference type="GO" id="GO:0006287">
    <property type="term" value="P:base-excision repair, gap-filling"/>
    <property type="evidence" value="ECO:0007669"/>
    <property type="project" value="TreeGrafter"/>
</dbReference>
<evidence type="ECO:0000256" key="1">
    <source>
        <dbReference type="ARBA" id="ARBA00012417"/>
    </source>
</evidence>
<comment type="caution">
    <text evidence="8">The sequence shown here is derived from an EMBL/GenBank/DDBJ whole genome shotgun (WGS) entry which is preliminary data.</text>
</comment>
<evidence type="ECO:0000256" key="4">
    <source>
        <dbReference type="ARBA" id="ARBA00022932"/>
    </source>
</evidence>
<proteinExistence type="predicted"/>
<dbReference type="GO" id="GO:0043625">
    <property type="term" value="C:delta DNA polymerase complex"/>
    <property type="evidence" value="ECO:0007669"/>
    <property type="project" value="TreeGrafter"/>
</dbReference>
<dbReference type="EMBL" id="JAINUG010000063">
    <property type="protein sequence ID" value="KAJ8402501.1"/>
    <property type="molecule type" value="Genomic_DNA"/>
</dbReference>
<evidence type="ECO:0000259" key="7">
    <source>
        <dbReference type="Pfam" id="PF00136"/>
    </source>
</evidence>
<dbReference type="GO" id="GO:0045004">
    <property type="term" value="P:DNA replication proofreading"/>
    <property type="evidence" value="ECO:0007669"/>
    <property type="project" value="TreeGrafter"/>
</dbReference>
<dbReference type="AlphaFoldDB" id="A0AAD7SJA3"/>
<keyword evidence="4" id="KW-0239">DNA-directed DNA polymerase</keyword>
<organism evidence="8 9">
    <name type="scientific">Aldrovandia affinis</name>
    <dbReference type="NCBI Taxonomy" id="143900"/>
    <lineage>
        <taxon>Eukaryota</taxon>
        <taxon>Metazoa</taxon>
        <taxon>Chordata</taxon>
        <taxon>Craniata</taxon>
        <taxon>Vertebrata</taxon>
        <taxon>Euteleostomi</taxon>
        <taxon>Actinopterygii</taxon>
        <taxon>Neopterygii</taxon>
        <taxon>Teleostei</taxon>
        <taxon>Notacanthiformes</taxon>
        <taxon>Halosauridae</taxon>
        <taxon>Aldrovandia</taxon>
    </lineage>
</organism>
<evidence type="ECO:0000256" key="6">
    <source>
        <dbReference type="ARBA" id="ARBA00049244"/>
    </source>
</evidence>
<dbReference type="Gene3D" id="1.10.287.690">
    <property type="entry name" value="Helix hairpin bin"/>
    <property type="match status" value="1"/>
</dbReference>
<dbReference type="InterPro" id="IPR023211">
    <property type="entry name" value="DNA_pol_palm_dom_sf"/>
</dbReference>
<dbReference type="SUPFAM" id="SSF56672">
    <property type="entry name" value="DNA/RNA polymerases"/>
    <property type="match status" value="1"/>
</dbReference>
<reference evidence="8" key="1">
    <citation type="journal article" date="2023" name="Science">
        <title>Genome structures resolve the early diversification of teleost fishes.</title>
        <authorList>
            <person name="Parey E."/>
            <person name="Louis A."/>
            <person name="Montfort J."/>
            <person name="Bouchez O."/>
            <person name="Roques C."/>
            <person name="Iampietro C."/>
            <person name="Lluch J."/>
            <person name="Castinel A."/>
            <person name="Donnadieu C."/>
            <person name="Desvignes T."/>
            <person name="Floi Bucao C."/>
            <person name="Jouanno E."/>
            <person name="Wen M."/>
            <person name="Mejri S."/>
            <person name="Dirks R."/>
            <person name="Jansen H."/>
            <person name="Henkel C."/>
            <person name="Chen W.J."/>
            <person name="Zahm M."/>
            <person name="Cabau C."/>
            <person name="Klopp C."/>
            <person name="Thompson A.W."/>
            <person name="Robinson-Rechavi M."/>
            <person name="Braasch I."/>
            <person name="Lecointre G."/>
            <person name="Bobe J."/>
            <person name="Postlethwait J.H."/>
            <person name="Berthelot C."/>
            <person name="Roest Crollius H."/>
            <person name="Guiguen Y."/>
        </authorList>
    </citation>
    <scope>NUCLEOTIDE SEQUENCE</scope>
    <source>
        <strain evidence="8">NC1722</strain>
    </source>
</reference>
<dbReference type="EC" id="2.7.7.7" evidence="1"/>
<keyword evidence="5" id="KW-0238">DNA-binding</keyword>
<protein>
    <recommendedName>
        <fullName evidence="1">DNA-directed DNA polymerase</fullName>
        <ecNumber evidence="1">2.7.7.7</ecNumber>
    </recommendedName>
</protein>
<keyword evidence="9" id="KW-1185">Reference proteome</keyword>
<keyword evidence="3" id="KW-0548">Nucleotidyltransferase</keyword>
<name>A0AAD7SJA3_9TELE</name>
<keyword evidence="2" id="KW-0808">Transferase</keyword>
<evidence type="ECO:0000256" key="2">
    <source>
        <dbReference type="ARBA" id="ARBA00022679"/>
    </source>
</evidence>
<accession>A0AAD7SJA3</accession>